<accession>A0A2W2BPY6</accession>
<gene>
    <name evidence="2" type="ORF">C1I92_16915</name>
</gene>
<evidence type="ECO:0000313" key="2">
    <source>
        <dbReference type="EMBL" id="PZF82414.1"/>
    </source>
</evidence>
<proteinExistence type="predicted"/>
<dbReference type="Proteomes" id="UP000248764">
    <property type="component" value="Unassembled WGS sequence"/>
</dbReference>
<dbReference type="AlphaFoldDB" id="A0A2W2BPY6"/>
<dbReference type="Gene3D" id="3.20.20.150">
    <property type="entry name" value="Divalent-metal-dependent TIM barrel enzymes"/>
    <property type="match status" value="1"/>
</dbReference>
<reference evidence="2 3" key="1">
    <citation type="submission" date="2018-01" db="EMBL/GenBank/DDBJ databases">
        <title>Draft genome sequence of Jiangella sp. GTF31.</title>
        <authorList>
            <person name="Sahin N."/>
            <person name="Ay H."/>
            <person name="Saygin H."/>
        </authorList>
    </citation>
    <scope>NUCLEOTIDE SEQUENCE [LARGE SCALE GENOMIC DNA]</scope>
    <source>
        <strain evidence="2 3">GTF31</strain>
    </source>
</reference>
<organism evidence="2 3">
    <name type="scientific">Jiangella anatolica</name>
    <dbReference type="NCBI Taxonomy" id="2670374"/>
    <lineage>
        <taxon>Bacteria</taxon>
        <taxon>Bacillati</taxon>
        <taxon>Actinomycetota</taxon>
        <taxon>Actinomycetes</taxon>
        <taxon>Jiangellales</taxon>
        <taxon>Jiangellaceae</taxon>
        <taxon>Jiangella</taxon>
    </lineage>
</organism>
<dbReference type="InterPro" id="IPR036237">
    <property type="entry name" value="Xyl_isomerase-like_sf"/>
</dbReference>
<sequence>MECQFATTPYGLATRPLRQPFAYLTQPDYGVNEMRWDHGDNRMGGRMRIGCSTITFGPQSIEEAFERIADLGFRVIDLSAVPGVFDHVNLIDPPAEEIGRIASLVDRYGFEVAGLLSVPWIPDALDDAVELRRRYTFAADVAKAVGARAWVVDGNRPDTPDASGRAKGLERFRRTITMAADLAHERGIAIAIEAPHGGTLAETLPEAIELLEVADIPELGIDFDTSHVLNSGATTSEMLDAIGDRVIHVALRDARVGGHACTPGDGDVDFAELFRLLITTGYNGDVLLELEPAAEDASAEERGREAVRARGYLEPLLVAAGNQD</sequence>
<name>A0A2W2BPY6_9ACTN</name>
<keyword evidence="3" id="KW-1185">Reference proteome</keyword>
<dbReference type="PANTHER" id="PTHR12110:SF53">
    <property type="entry name" value="BLR5974 PROTEIN"/>
    <property type="match status" value="1"/>
</dbReference>
<dbReference type="Pfam" id="PF01261">
    <property type="entry name" value="AP_endonuc_2"/>
    <property type="match status" value="1"/>
</dbReference>
<dbReference type="InterPro" id="IPR013022">
    <property type="entry name" value="Xyl_isomerase-like_TIM-brl"/>
</dbReference>
<evidence type="ECO:0000313" key="3">
    <source>
        <dbReference type="Proteomes" id="UP000248764"/>
    </source>
</evidence>
<evidence type="ECO:0000259" key="1">
    <source>
        <dbReference type="Pfam" id="PF01261"/>
    </source>
</evidence>
<dbReference type="EMBL" id="POTW01000039">
    <property type="protein sequence ID" value="PZF82414.1"/>
    <property type="molecule type" value="Genomic_DNA"/>
</dbReference>
<dbReference type="PANTHER" id="PTHR12110">
    <property type="entry name" value="HYDROXYPYRUVATE ISOMERASE"/>
    <property type="match status" value="1"/>
</dbReference>
<feature type="domain" description="Xylose isomerase-like TIM barrel" evidence="1">
    <location>
        <begin position="65"/>
        <end position="297"/>
    </location>
</feature>
<comment type="caution">
    <text evidence="2">The sequence shown here is derived from an EMBL/GenBank/DDBJ whole genome shotgun (WGS) entry which is preliminary data.</text>
</comment>
<protein>
    <recommendedName>
        <fullName evidence="1">Xylose isomerase-like TIM barrel domain-containing protein</fullName>
    </recommendedName>
</protein>
<dbReference type="SUPFAM" id="SSF51658">
    <property type="entry name" value="Xylose isomerase-like"/>
    <property type="match status" value="1"/>
</dbReference>
<dbReference type="InterPro" id="IPR050312">
    <property type="entry name" value="IolE/XylAMocC-like"/>
</dbReference>